<dbReference type="AlphaFoldDB" id="A0AAV1N6X4"/>
<evidence type="ECO:0000313" key="1">
    <source>
        <dbReference type="EMBL" id="CAK6954287.1"/>
    </source>
</evidence>
<dbReference type="Proteomes" id="UP001314229">
    <property type="component" value="Unassembled WGS sequence"/>
</dbReference>
<sequence length="102" mass="11099">MTIIPIVQIKACKLTLHCGDQPKLKLLRNTKRKQSKISRFGIVPHYLSIAPKRWAGSVLSCISRSSASSGADTVSETSLHYTPTVSSLPNLHLALPCSLSSR</sequence>
<protein>
    <submittedName>
        <fullName evidence="1">Uncharacterized protein</fullName>
    </submittedName>
</protein>
<comment type="caution">
    <text evidence="1">The sequence shown here is derived from an EMBL/GenBank/DDBJ whole genome shotgun (WGS) entry which is preliminary data.</text>
</comment>
<reference evidence="1 2" key="1">
    <citation type="submission" date="2024-01" db="EMBL/GenBank/DDBJ databases">
        <authorList>
            <person name="Alioto T."/>
            <person name="Alioto T."/>
            <person name="Gomez Garrido J."/>
        </authorList>
    </citation>
    <scope>NUCLEOTIDE SEQUENCE [LARGE SCALE GENOMIC DNA]</scope>
</reference>
<evidence type="ECO:0000313" key="2">
    <source>
        <dbReference type="Proteomes" id="UP001314229"/>
    </source>
</evidence>
<name>A0AAV1N6X4_SCOSC</name>
<accession>A0AAV1N6X4</accession>
<organism evidence="1 2">
    <name type="scientific">Scomber scombrus</name>
    <name type="common">Atlantic mackerel</name>
    <name type="synonym">Scomber vernalis</name>
    <dbReference type="NCBI Taxonomy" id="13677"/>
    <lineage>
        <taxon>Eukaryota</taxon>
        <taxon>Metazoa</taxon>
        <taxon>Chordata</taxon>
        <taxon>Craniata</taxon>
        <taxon>Vertebrata</taxon>
        <taxon>Euteleostomi</taxon>
        <taxon>Actinopterygii</taxon>
        <taxon>Neopterygii</taxon>
        <taxon>Teleostei</taxon>
        <taxon>Neoteleostei</taxon>
        <taxon>Acanthomorphata</taxon>
        <taxon>Pelagiaria</taxon>
        <taxon>Scombriformes</taxon>
        <taxon>Scombridae</taxon>
        <taxon>Scomber</taxon>
    </lineage>
</organism>
<gene>
    <name evidence="1" type="ORF">FSCOSCO3_A017526</name>
</gene>
<keyword evidence="2" id="KW-1185">Reference proteome</keyword>
<proteinExistence type="predicted"/>
<dbReference type="EMBL" id="CAWUFR010000016">
    <property type="protein sequence ID" value="CAK6954287.1"/>
    <property type="molecule type" value="Genomic_DNA"/>
</dbReference>